<evidence type="ECO:0000313" key="1">
    <source>
        <dbReference type="EMBL" id="GAA0339515.1"/>
    </source>
</evidence>
<gene>
    <name evidence="1" type="ORF">GCM10010319_14410</name>
</gene>
<dbReference type="InterPro" id="IPR046300">
    <property type="entry name" value="DUF6415"/>
</dbReference>
<dbReference type="Pfam" id="PF19979">
    <property type="entry name" value="DUF6415"/>
    <property type="match status" value="1"/>
</dbReference>
<organism evidence="1 2">
    <name type="scientific">Streptomyces blastmyceticus</name>
    <dbReference type="NCBI Taxonomy" id="68180"/>
    <lineage>
        <taxon>Bacteria</taxon>
        <taxon>Bacillati</taxon>
        <taxon>Actinomycetota</taxon>
        <taxon>Actinomycetes</taxon>
        <taxon>Kitasatosporales</taxon>
        <taxon>Streptomycetaceae</taxon>
        <taxon>Streptomyces</taxon>
    </lineage>
</organism>
<keyword evidence="2" id="KW-1185">Reference proteome</keyword>
<protein>
    <submittedName>
        <fullName evidence="1">Uncharacterized protein</fullName>
    </submittedName>
</protein>
<comment type="caution">
    <text evidence="1">The sequence shown here is derived from an EMBL/GenBank/DDBJ whole genome shotgun (WGS) entry which is preliminary data.</text>
</comment>
<accession>A0ABN0WJ94</accession>
<evidence type="ECO:0000313" key="2">
    <source>
        <dbReference type="Proteomes" id="UP001500063"/>
    </source>
</evidence>
<reference evidence="1 2" key="1">
    <citation type="journal article" date="2019" name="Int. J. Syst. Evol. Microbiol.">
        <title>The Global Catalogue of Microorganisms (GCM) 10K type strain sequencing project: providing services to taxonomists for standard genome sequencing and annotation.</title>
        <authorList>
            <consortium name="The Broad Institute Genomics Platform"/>
            <consortium name="The Broad Institute Genome Sequencing Center for Infectious Disease"/>
            <person name="Wu L."/>
            <person name="Ma J."/>
        </authorList>
    </citation>
    <scope>NUCLEOTIDE SEQUENCE [LARGE SCALE GENOMIC DNA]</scope>
    <source>
        <strain evidence="1 2">JCM 4565</strain>
    </source>
</reference>
<dbReference type="EMBL" id="BAAABW010000008">
    <property type="protein sequence ID" value="GAA0339515.1"/>
    <property type="molecule type" value="Genomic_DNA"/>
</dbReference>
<name>A0ABN0WJ94_9ACTN</name>
<dbReference type="RefSeq" id="WP_344116995.1">
    <property type="nucleotide sequence ID" value="NZ_BAAABW010000008.1"/>
</dbReference>
<dbReference type="Proteomes" id="UP001500063">
    <property type="component" value="Unassembled WGS sequence"/>
</dbReference>
<sequence>MGPTRTTPEPVRLTAAMRHDLTRAVGRALAPSAVLPRAEDVEELTVRLRGYAMCLVPEVEDRVGGMEQGATEWREATSALDDARRALGAGPGAGLRSAVGHMQELGRVCHRLRCHLPLGRVNGSES</sequence>
<proteinExistence type="predicted"/>